<accession>A0ABW2M0B2</accession>
<keyword evidence="2" id="KW-1185">Reference proteome</keyword>
<organism evidence="1 2">
    <name type="scientific">Chryseobacterium zhengzhouense</name>
    <dbReference type="NCBI Taxonomy" id="1636086"/>
    <lineage>
        <taxon>Bacteria</taxon>
        <taxon>Pseudomonadati</taxon>
        <taxon>Bacteroidota</taxon>
        <taxon>Flavobacteriia</taxon>
        <taxon>Flavobacteriales</taxon>
        <taxon>Weeksellaceae</taxon>
        <taxon>Chryseobacterium group</taxon>
        <taxon>Chryseobacterium</taxon>
    </lineage>
</organism>
<evidence type="ECO:0008006" key="3">
    <source>
        <dbReference type="Google" id="ProtNLM"/>
    </source>
</evidence>
<reference evidence="2" key="1">
    <citation type="journal article" date="2019" name="Int. J. Syst. Evol. Microbiol.">
        <title>The Global Catalogue of Microorganisms (GCM) 10K type strain sequencing project: providing services to taxonomists for standard genome sequencing and annotation.</title>
        <authorList>
            <consortium name="The Broad Institute Genomics Platform"/>
            <consortium name="The Broad Institute Genome Sequencing Center for Infectious Disease"/>
            <person name="Wu L."/>
            <person name="Ma J."/>
        </authorList>
    </citation>
    <scope>NUCLEOTIDE SEQUENCE [LARGE SCALE GENOMIC DNA]</scope>
    <source>
        <strain evidence="2">CCUG 54781</strain>
    </source>
</reference>
<gene>
    <name evidence="1" type="ORF">ACFQO9_16355</name>
</gene>
<sequence length="512" mass="60762">MTKAYKEASKQQVRNEALKFAILTLTKNRYRSTIARKTYVRDIKKYLQTQGTNYDKEISSLLLESEIDKWEAFYESIIKKKKASELRVAYLSGPNPENDIEILVNNGIMPENIWAFESDNKTYTNAVISALDSQFPFVKIYKGRIENYLKLLPFKFDIIYLDFCSTIASEKTISVIRDIFQFQKLDTLGILITNFSLPNKSNEENKDYRENLNLLSANYLYPKSFTEHYTGLGGGYRESAECHSIYQKEFLQIAKRNERTFYSQFITRILYDLPSVLIPYQRLASNESLINLFFKNFNKSSFDRDYQEDIMCFPNENSLVWGLSNFLIQKQSFDSLFTRFKTQLSIDSNAQKLFEKIELVCYFITEQLKDGLHSDKLEKINKSWKAFDKYVFCDVFLFHQLKDILIGQLTSPYFYNVDWTKRWTYKAKETEMFMDLITYDECRYIFDWMPTLDMFEEGVEDWNRQLSLRFAMDSITKQRRWYNEEFFNGTAVVDQGTKTFEAKELKKRKVVK</sequence>
<dbReference type="RefSeq" id="WP_378181687.1">
    <property type="nucleotide sequence ID" value="NZ_JBHTCR010000008.1"/>
</dbReference>
<comment type="caution">
    <text evidence="1">The sequence shown here is derived from an EMBL/GenBank/DDBJ whole genome shotgun (WGS) entry which is preliminary data.</text>
</comment>
<name>A0ABW2M0B2_9FLAO</name>
<proteinExistence type="predicted"/>
<protein>
    <recommendedName>
        <fullName evidence="3">Class I SAM-dependent methyltransferase</fullName>
    </recommendedName>
</protein>
<dbReference type="EMBL" id="JBHTCR010000008">
    <property type="protein sequence ID" value="MFC7348292.1"/>
    <property type="molecule type" value="Genomic_DNA"/>
</dbReference>
<evidence type="ECO:0000313" key="1">
    <source>
        <dbReference type="EMBL" id="MFC7348292.1"/>
    </source>
</evidence>
<evidence type="ECO:0000313" key="2">
    <source>
        <dbReference type="Proteomes" id="UP001596550"/>
    </source>
</evidence>
<dbReference type="Proteomes" id="UP001596550">
    <property type="component" value="Unassembled WGS sequence"/>
</dbReference>